<evidence type="ECO:0000256" key="2">
    <source>
        <dbReference type="ARBA" id="ARBA00022741"/>
    </source>
</evidence>
<dbReference type="SMART" id="SM00175">
    <property type="entry name" value="RAB"/>
    <property type="match status" value="1"/>
</dbReference>
<reference evidence="8 9" key="1">
    <citation type="submission" date="2024-04" db="EMBL/GenBank/DDBJ databases">
        <title>genome sequences of Mucor flavus KT1a and Helicostylum pulchrum KT1b strains isolated from the surface of a dry-aged beef.</title>
        <authorList>
            <person name="Toyotome T."/>
            <person name="Hosono M."/>
            <person name="Torimaru M."/>
            <person name="Fukuda K."/>
            <person name="Mikami N."/>
        </authorList>
    </citation>
    <scope>NUCLEOTIDE SEQUENCE [LARGE SCALE GENOMIC DNA]</scope>
    <source>
        <strain evidence="8 9">KT1a</strain>
    </source>
</reference>
<protein>
    <recommendedName>
        <fullName evidence="7">Coiled-coil SMC6 And NSE5 INteracting (CANIN) domain-containing protein</fullName>
    </recommendedName>
</protein>
<dbReference type="InterPro" id="IPR030697">
    <property type="entry name" value="Rab29/Rab38/Rab32"/>
</dbReference>
<evidence type="ECO:0000256" key="1">
    <source>
        <dbReference type="ARBA" id="ARBA00006270"/>
    </source>
</evidence>
<dbReference type="SUPFAM" id="SSF52540">
    <property type="entry name" value="P-loop containing nucleoside triphosphate hydrolases"/>
    <property type="match status" value="1"/>
</dbReference>
<dbReference type="Pfam" id="PF14816">
    <property type="entry name" value="CANIN"/>
    <property type="match status" value="1"/>
</dbReference>
<dbReference type="InterPro" id="IPR001806">
    <property type="entry name" value="Small_GTPase"/>
</dbReference>
<dbReference type="PROSITE" id="PS51420">
    <property type="entry name" value="RHO"/>
    <property type="match status" value="1"/>
</dbReference>
<evidence type="ECO:0000313" key="8">
    <source>
        <dbReference type="EMBL" id="GAA5817129.1"/>
    </source>
</evidence>
<dbReference type="Gene3D" id="3.40.50.300">
    <property type="entry name" value="P-loop containing nucleotide triphosphate hydrolases"/>
    <property type="match status" value="1"/>
</dbReference>
<dbReference type="SMART" id="SM00173">
    <property type="entry name" value="RAS"/>
    <property type="match status" value="1"/>
</dbReference>
<dbReference type="PRINTS" id="PR00449">
    <property type="entry name" value="RASTRNSFRMNG"/>
</dbReference>
<proteinExistence type="inferred from homology"/>
<keyword evidence="5" id="KW-0636">Prenylation</keyword>
<organism evidence="8 9">
    <name type="scientific">Mucor flavus</name>
    <dbReference type="NCBI Taxonomy" id="439312"/>
    <lineage>
        <taxon>Eukaryota</taxon>
        <taxon>Fungi</taxon>
        <taxon>Fungi incertae sedis</taxon>
        <taxon>Mucoromycota</taxon>
        <taxon>Mucoromycotina</taxon>
        <taxon>Mucoromycetes</taxon>
        <taxon>Mucorales</taxon>
        <taxon>Mucorineae</taxon>
        <taxon>Mucoraceae</taxon>
        <taxon>Mucor</taxon>
    </lineage>
</organism>
<comment type="similarity">
    <text evidence="1">Belongs to the small GTPase superfamily. Rab family.</text>
</comment>
<keyword evidence="3" id="KW-0342">GTP-binding</keyword>
<accession>A0ABP9ZDC5</accession>
<gene>
    <name evidence="8" type="ORF">MFLAVUS_010670</name>
</gene>
<dbReference type="SMART" id="SM00176">
    <property type="entry name" value="RAN"/>
    <property type="match status" value="1"/>
</dbReference>
<dbReference type="PANTHER" id="PTHR47981">
    <property type="entry name" value="RAB FAMILY"/>
    <property type="match status" value="1"/>
</dbReference>
<evidence type="ECO:0000313" key="9">
    <source>
        <dbReference type="Proteomes" id="UP001473302"/>
    </source>
</evidence>
<evidence type="ECO:0000256" key="4">
    <source>
        <dbReference type="ARBA" id="ARBA00023288"/>
    </source>
</evidence>
<evidence type="ECO:0000256" key="3">
    <source>
        <dbReference type="ARBA" id="ARBA00023134"/>
    </source>
</evidence>
<dbReference type="InterPro" id="IPR005225">
    <property type="entry name" value="Small_GTP-bd"/>
</dbReference>
<dbReference type="PROSITE" id="PS51417">
    <property type="entry name" value="ARF"/>
    <property type="match status" value="1"/>
</dbReference>
<feature type="region of interest" description="Disordered" evidence="6">
    <location>
        <begin position="1"/>
        <end position="28"/>
    </location>
</feature>
<sequence>MSSVFKKPDKRNRKRLTQRTSDDEQENKLFLNLKKPCNERKENAKKLATLFDQLNQTRQELEQSGHYDVKKKKLLEPEPVDLQTMTFDDNFMMDTDQSSDDEDMDLINVAKNHLDREAQEKIEDALVETLQVEVVESRDCWNQAFFKHGNKSIREPSFVSKQEGRGQKEIHMSELSATSNGRSFLLSTGCIKDWHRSGWVCPNYIYQWLFEVVALESNKMTARNALSTLFALWALPGTKIDTKLPHIYKQRYIQLDTFKSILLAYDAIPSQLVEGVLYPETQQLKEEQEQSFNLKTSRHTPLSQLGWMIKAFSFSVRLWSKAYTSYEIRHIIRLLLQISIDKTGFLVVQDIQAAIDNCLSAINESNWETETKMITNDVCDMVPSTKRQVHLLDSVKTNYERSRYLRRMIGVTCLERCLEREVPNSIDYISTDQTLIRQIHQIFSHPKGFFMCREDIDYEEVCIRVSMLDAAIGIDDDEIQRDKDIVLQMAEELRNIGLGIGARLGVIKKTLANEMIQRVWSRISYVVEMREYLYKILVVGDLGTGKTSIIRRYVHNIFSSNYKSTIGVDFALKVIQWGPDLIVRLQLWDIAGQERFGNMTRVYYKEALGAIVVYDITRPQTFEGVTKWKKDIDTKVALPDAWGGGQIPVILLANKTDLIGEGHGQHANPTELDQFCNENGFLTWFETSAKDNSNIEEATRHLISAILKLEEENADNVVNEDNTLHLNQQQQQQQQNNGCC</sequence>
<comment type="caution">
    <text evidence="8">The sequence shown here is derived from an EMBL/GenBank/DDBJ whole genome shotgun (WGS) entry which is preliminary data.</text>
</comment>
<dbReference type="InterPro" id="IPR027417">
    <property type="entry name" value="P-loop_NTPase"/>
</dbReference>
<feature type="compositionally biased region" description="Basic residues" evidence="6">
    <location>
        <begin position="8"/>
        <end position="17"/>
    </location>
</feature>
<dbReference type="InterPro" id="IPR044276">
    <property type="entry name" value="CANIN_dom"/>
</dbReference>
<evidence type="ECO:0000259" key="7">
    <source>
        <dbReference type="Pfam" id="PF14816"/>
    </source>
</evidence>
<dbReference type="NCBIfam" id="TIGR00231">
    <property type="entry name" value="small_GTP"/>
    <property type="match status" value="1"/>
</dbReference>
<dbReference type="PROSITE" id="PS51419">
    <property type="entry name" value="RAB"/>
    <property type="match status" value="1"/>
</dbReference>
<keyword evidence="2" id="KW-0547">Nucleotide-binding</keyword>
<dbReference type="Proteomes" id="UP001473302">
    <property type="component" value="Unassembled WGS sequence"/>
</dbReference>
<dbReference type="PANTHER" id="PTHR47981:SF39">
    <property type="entry name" value="RAS-RELATED PROTEIN RAB"/>
    <property type="match status" value="1"/>
</dbReference>
<keyword evidence="9" id="KW-1185">Reference proteome</keyword>
<dbReference type="CDD" id="cd04107">
    <property type="entry name" value="Rab32_Rab38"/>
    <property type="match status" value="1"/>
</dbReference>
<keyword evidence="4" id="KW-0449">Lipoprotein</keyword>
<dbReference type="Pfam" id="PF00071">
    <property type="entry name" value="Ras"/>
    <property type="match status" value="1"/>
</dbReference>
<dbReference type="SMART" id="SM00174">
    <property type="entry name" value="RHO"/>
    <property type="match status" value="1"/>
</dbReference>
<dbReference type="PROSITE" id="PS51421">
    <property type="entry name" value="RAS"/>
    <property type="match status" value="1"/>
</dbReference>
<evidence type="ECO:0000256" key="6">
    <source>
        <dbReference type="SAM" id="MobiDB-lite"/>
    </source>
</evidence>
<evidence type="ECO:0000256" key="5">
    <source>
        <dbReference type="ARBA" id="ARBA00023289"/>
    </source>
</evidence>
<name>A0ABP9ZDC5_9FUNG</name>
<feature type="domain" description="Coiled-coil SMC6 And NSE5 INteracting (CANIN)" evidence="7">
    <location>
        <begin position="165"/>
        <end position="420"/>
    </location>
</feature>
<dbReference type="EMBL" id="BAABUK010000038">
    <property type="protein sequence ID" value="GAA5817129.1"/>
    <property type="molecule type" value="Genomic_DNA"/>
</dbReference>